<keyword evidence="1 5" id="KW-0808">Transferase</keyword>
<dbReference type="GO" id="GO:0016746">
    <property type="term" value="F:acyltransferase activity"/>
    <property type="evidence" value="ECO:0007669"/>
    <property type="project" value="UniProtKB-KW"/>
</dbReference>
<comment type="caution">
    <text evidence="5">The sequence shown here is derived from an EMBL/GenBank/DDBJ whole genome shotgun (WGS) entry which is preliminary data.</text>
</comment>
<proteinExistence type="inferred from homology"/>
<sequence>MKSVIKTPRLTLSVLDAKWSEKICQYYIDNRDFLESWEPYRHNSFYTIDTQKIALELDYQGMIRGEMIRFWIIEDETEEIIGSVALTNIIKGVFKSCYLGYKLSKKHINLGYMTESIQAVINYAFDEMYLHRIEANIMPRNFASIRVVEKLGFEFEGCSKQYLKINGIWEDHNRYALLNTSLSD</sequence>
<organism evidence="5 6">
    <name type="scientific">Fusibacter bizertensis</name>
    <dbReference type="NCBI Taxonomy" id="1488331"/>
    <lineage>
        <taxon>Bacteria</taxon>
        <taxon>Bacillati</taxon>
        <taxon>Bacillota</taxon>
        <taxon>Clostridia</taxon>
        <taxon>Eubacteriales</taxon>
        <taxon>Eubacteriales Family XII. Incertae Sedis</taxon>
        <taxon>Fusibacter</taxon>
    </lineage>
</organism>
<dbReference type="InterPro" id="IPR016181">
    <property type="entry name" value="Acyl_CoA_acyltransferase"/>
</dbReference>
<accession>A0ABT6NDN2</accession>
<evidence type="ECO:0000256" key="1">
    <source>
        <dbReference type="ARBA" id="ARBA00022679"/>
    </source>
</evidence>
<comment type="similarity">
    <text evidence="3">Belongs to the acetyltransferase family. RimJ subfamily.</text>
</comment>
<dbReference type="RefSeq" id="WP_281094324.1">
    <property type="nucleotide sequence ID" value="NZ_JARYZI010000006.1"/>
</dbReference>
<dbReference type="SUPFAM" id="SSF55729">
    <property type="entry name" value="Acyl-CoA N-acyltransferases (Nat)"/>
    <property type="match status" value="1"/>
</dbReference>
<dbReference type="InterPro" id="IPR000182">
    <property type="entry name" value="GNAT_dom"/>
</dbReference>
<dbReference type="InterPro" id="IPR051531">
    <property type="entry name" value="N-acetyltransferase"/>
</dbReference>
<dbReference type="PANTHER" id="PTHR43792">
    <property type="entry name" value="GNAT FAMILY, PUTATIVE (AFU_ORTHOLOGUE AFUA_3G00765)-RELATED-RELATED"/>
    <property type="match status" value="1"/>
</dbReference>
<name>A0ABT6NDN2_9FIRM</name>
<dbReference type="PROSITE" id="PS51186">
    <property type="entry name" value="GNAT"/>
    <property type="match status" value="1"/>
</dbReference>
<evidence type="ECO:0000313" key="6">
    <source>
        <dbReference type="Proteomes" id="UP001158045"/>
    </source>
</evidence>
<gene>
    <name evidence="5" type="ORF">QE109_09980</name>
</gene>
<evidence type="ECO:0000256" key="3">
    <source>
        <dbReference type="ARBA" id="ARBA00038502"/>
    </source>
</evidence>
<evidence type="ECO:0000259" key="4">
    <source>
        <dbReference type="PROSITE" id="PS51186"/>
    </source>
</evidence>
<dbReference type="Pfam" id="PF13302">
    <property type="entry name" value="Acetyltransf_3"/>
    <property type="match status" value="1"/>
</dbReference>
<keyword evidence="6" id="KW-1185">Reference proteome</keyword>
<dbReference type="PANTHER" id="PTHR43792:SF8">
    <property type="entry name" value="[RIBOSOMAL PROTEIN US5]-ALANINE N-ACETYLTRANSFERASE"/>
    <property type="match status" value="1"/>
</dbReference>
<keyword evidence="2 5" id="KW-0012">Acyltransferase</keyword>
<protein>
    <submittedName>
        <fullName evidence="5">GNAT family N-acetyltransferase</fullName>
        <ecNumber evidence="5">2.3.1.-</ecNumber>
    </submittedName>
</protein>
<evidence type="ECO:0000256" key="2">
    <source>
        <dbReference type="ARBA" id="ARBA00023315"/>
    </source>
</evidence>
<reference evidence="5 6" key="1">
    <citation type="submission" date="2023-04" db="EMBL/GenBank/DDBJ databases">
        <title>Fusibacter bizertensis strain WBS, isolated from littoral bottom sediments of the Arctic seas - biochemical and genomic analysis.</title>
        <authorList>
            <person name="Brioukhanov A.L."/>
        </authorList>
    </citation>
    <scope>NUCLEOTIDE SEQUENCE [LARGE SCALE GENOMIC DNA]</scope>
    <source>
        <strain evidence="5 6">WBS</strain>
    </source>
</reference>
<evidence type="ECO:0000313" key="5">
    <source>
        <dbReference type="EMBL" id="MDH8678475.1"/>
    </source>
</evidence>
<feature type="domain" description="N-acetyltransferase" evidence="4">
    <location>
        <begin position="24"/>
        <end position="175"/>
    </location>
</feature>
<dbReference type="Proteomes" id="UP001158045">
    <property type="component" value="Unassembled WGS sequence"/>
</dbReference>
<dbReference type="Gene3D" id="3.40.630.30">
    <property type="match status" value="1"/>
</dbReference>
<dbReference type="EC" id="2.3.1.-" evidence="5"/>
<dbReference type="EMBL" id="JARYZI010000006">
    <property type="protein sequence ID" value="MDH8678475.1"/>
    <property type="molecule type" value="Genomic_DNA"/>
</dbReference>